<accession>A0AAP2DY37</accession>
<evidence type="ECO:0000256" key="4">
    <source>
        <dbReference type="ARBA" id="ARBA00023136"/>
    </source>
</evidence>
<feature type="transmembrane region" description="Helical" evidence="5">
    <location>
        <begin position="7"/>
        <end position="26"/>
    </location>
</feature>
<evidence type="ECO:0000256" key="5">
    <source>
        <dbReference type="SAM" id="Phobius"/>
    </source>
</evidence>
<keyword evidence="4 5" id="KW-0472">Membrane</keyword>
<dbReference type="EMBL" id="JAHESE010000014">
    <property type="protein sequence ID" value="MBT1709508.1"/>
    <property type="molecule type" value="Genomic_DNA"/>
</dbReference>
<feature type="transmembrane region" description="Helical" evidence="5">
    <location>
        <begin position="183"/>
        <end position="205"/>
    </location>
</feature>
<keyword evidence="3 5" id="KW-1133">Transmembrane helix</keyword>
<dbReference type="RefSeq" id="WP_254085088.1">
    <property type="nucleotide sequence ID" value="NZ_JAHESE010000014.1"/>
</dbReference>
<feature type="transmembrane region" description="Helical" evidence="5">
    <location>
        <begin position="59"/>
        <end position="82"/>
    </location>
</feature>
<feature type="transmembrane region" description="Helical" evidence="5">
    <location>
        <begin position="472"/>
        <end position="493"/>
    </location>
</feature>
<dbReference type="AlphaFoldDB" id="A0AAP2DY37"/>
<evidence type="ECO:0000256" key="3">
    <source>
        <dbReference type="ARBA" id="ARBA00022989"/>
    </source>
</evidence>
<feature type="transmembrane region" description="Helical" evidence="5">
    <location>
        <begin position="437"/>
        <end position="460"/>
    </location>
</feature>
<dbReference type="Proteomes" id="UP001319080">
    <property type="component" value="Unassembled WGS sequence"/>
</dbReference>
<gene>
    <name evidence="7" type="ORF">KK062_14800</name>
</gene>
<keyword evidence="2 5" id="KW-0812">Transmembrane</keyword>
<comment type="caution">
    <text evidence="7">The sequence shown here is derived from an EMBL/GenBank/DDBJ whole genome shotgun (WGS) entry which is preliminary data.</text>
</comment>
<evidence type="ECO:0000256" key="1">
    <source>
        <dbReference type="ARBA" id="ARBA00004141"/>
    </source>
</evidence>
<evidence type="ECO:0000313" key="7">
    <source>
        <dbReference type="EMBL" id="MBT1709508.1"/>
    </source>
</evidence>
<feature type="transmembrane region" description="Helical" evidence="5">
    <location>
        <begin position="94"/>
        <end position="115"/>
    </location>
</feature>
<feature type="transmembrane region" description="Helical" evidence="5">
    <location>
        <begin position="135"/>
        <end position="156"/>
    </location>
</feature>
<sequence length="508" mass="57552">MDRRKSYLFDALLATLSLLLIALYVYTNSLTREIHNNVVVEERFEFHNPLTTIFLESNAIAPLRLLMLAHAFFTLLLPVAAIRYWRSKRQRKQTLLASLLLYFWSGVALLIDQGFYHAWLHWMHPLYEYGDSQNFPFGVLPVVQTALSFILLRLFLPGVIGSRPDPAAEEVPLRWMRAYHGKVDGVATLLFGFKVFMTYFVYSYYDSFLPTSSYHNMSPAFASVVALTTWLVEVWISYVVTEFFFQLTPGKVLTGVMVANDHGAGRASFGKVLMRNIVRLVPFNRYSFLLGRGGWHDTLSRTQLVYWAGSHPMVRQNNLVVGASFVFGTFCCWLLVASIFKLTNQDYFLESIASAPFLLVLIFLWIFMSLLTGWLATVSNVAQNHAQAGSKTEGKHFLKIIACWIPILNFTMPAVVLDKVAENFSQNSDNPEIAETFYQLNRFFCRAFGAFSTLVYLGLLTMRYANPANGQVLAALLLSLGGIVACIAVVRYARWLNTFLQGLPATES</sequence>
<keyword evidence="8" id="KW-1185">Reference proteome</keyword>
<protein>
    <recommendedName>
        <fullName evidence="6">RDD domain-containing protein</fullName>
    </recommendedName>
</protein>
<comment type="subcellular location">
    <subcellularLocation>
        <location evidence="1">Membrane</location>
        <topology evidence="1">Multi-pass membrane protein</topology>
    </subcellularLocation>
</comment>
<evidence type="ECO:0000313" key="8">
    <source>
        <dbReference type="Proteomes" id="UP001319080"/>
    </source>
</evidence>
<organism evidence="7 8">
    <name type="scientific">Dawidia cretensis</name>
    <dbReference type="NCBI Taxonomy" id="2782350"/>
    <lineage>
        <taxon>Bacteria</taxon>
        <taxon>Pseudomonadati</taxon>
        <taxon>Bacteroidota</taxon>
        <taxon>Cytophagia</taxon>
        <taxon>Cytophagales</taxon>
        <taxon>Chryseotaleaceae</taxon>
        <taxon>Dawidia</taxon>
    </lineage>
</organism>
<feature type="transmembrane region" description="Helical" evidence="5">
    <location>
        <begin position="397"/>
        <end position="417"/>
    </location>
</feature>
<evidence type="ECO:0000256" key="2">
    <source>
        <dbReference type="ARBA" id="ARBA00022692"/>
    </source>
</evidence>
<name>A0AAP2DY37_9BACT</name>
<feature type="transmembrane region" description="Helical" evidence="5">
    <location>
        <begin position="319"/>
        <end position="340"/>
    </location>
</feature>
<dbReference type="Pfam" id="PF06271">
    <property type="entry name" value="RDD"/>
    <property type="match status" value="1"/>
</dbReference>
<reference evidence="7 8" key="1">
    <citation type="submission" date="2021-05" db="EMBL/GenBank/DDBJ databases">
        <title>A Polyphasic approach of four new species of the genus Ohtaekwangia: Ohtaekwangia histidinii sp. nov., Ohtaekwangia cretensis sp. nov., Ohtaekwangia indiensis sp. nov., Ohtaekwangia reichenbachii sp. nov. from diverse environment.</title>
        <authorList>
            <person name="Octaviana S."/>
        </authorList>
    </citation>
    <scope>NUCLEOTIDE SEQUENCE [LARGE SCALE GENOMIC DNA]</scope>
    <source>
        <strain evidence="7 8">PWU5</strain>
    </source>
</reference>
<evidence type="ECO:0000259" key="6">
    <source>
        <dbReference type="Pfam" id="PF06271"/>
    </source>
</evidence>
<proteinExistence type="predicted"/>
<dbReference type="InterPro" id="IPR010432">
    <property type="entry name" value="RDD"/>
</dbReference>
<feature type="transmembrane region" description="Helical" evidence="5">
    <location>
        <begin position="352"/>
        <end position="376"/>
    </location>
</feature>
<feature type="domain" description="RDD" evidence="6">
    <location>
        <begin position="184"/>
        <end position="290"/>
    </location>
</feature>
<feature type="transmembrane region" description="Helical" evidence="5">
    <location>
        <begin position="217"/>
        <end position="241"/>
    </location>
</feature>